<dbReference type="SUPFAM" id="SSF53474">
    <property type="entry name" value="alpha/beta-Hydrolases"/>
    <property type="match status" value="1"/>
</dbReference>
<evidence type="ECO:0000313" key="2">
    <source>
        <dbReference type="EMBL" id="GMH62091.1"/>
    </source>
</evidence>
<accession>A0A9W6ZYC4</accession>
<proteinExistence type="predicted"/>
<gene>
    <name evidence="2" type="ORF">TrLO_g3223</name>
</gene>
<name>A0A9W6ZYC4_9STRA</name>
<dbReference type="Gene3D" id="3.40.50.1820">
    <property type="entry name" value="alpha/beta hydrolase"/>
    <property type="match status" value="1"/>
</dbReference>
<protein>
    <recommendedName>
        <fullName evidence="1">Fungal lipase-type domain-containing protein</fullName>
    </recommendedName>
</protein>
<evidence type="ECO:0000313" key="3">
    <source>
        <dbReference type="Proteomes" id="UP001165122"/>
    </source>
</evidence>
<dbReference type="InterPro" id="IPR002921">
    <property type="entry name" value="Fungal_lipase-type"/>
</dbReference>
<comment type="caution">
    <text evidence="2">The sequence shown here is derived from an EMBL/GenBank/DDBJ whole genome shotgun (WGS) entry which is preliminary data.</text>
</comment>
<dbReference type="Pfam" id="PF01764">
    <property type="entry name" value="Lipase_3"/>
    <property type="match status" value="1"/>
</dbReference>
<organism evidence="2 3">
    <name type="scientific">Triparma laevis f. longispina</name>
    <dbReference type="NCBI Taxonomy" id="1714387"/>
    <lineage>
        <taxon>Eukaryota</taxon>
        <taxon>Sar</taxon>
        <taxon>Stramenopiles</taxon>
        <taxon>Ochrophyta</taxon>
        <taxon>Bolidophyceae</taxon>
        <taxon>Parmales</taxon>
        <taxon>Triparmaceae</taxon>
        <taxon>Triparma</taxon>
    </lineage>
</organism>
<dbReference type="Proteomes" id="UP001165122">
    <property type="component" value="Unassembled WGS sequence"/>
</dbReference>
<keyword evidence="3" id="KW-1185">Reference proteome</keyword>
<dbReference type="InterPro" id="IPR029058">
    <property type="entry name" value="AB_hydrolase_fold"/>
</dbReference>
<feature type="domain" description="Fungal lipase-type" evidence="1">
    <location>
        <begin position="242"/>
        <end position="323"/>
    </location>
</feature>
<dbReference type="AlphaFoldDB" id="A0A9W6ZYC4"/>
<reference evidence="3" key="1">
    <citation type="journal article" date="2023" name="Commun. Biol.">
        <title>Genome analysis of Parmales, the sister group of diatoms, reveals the evolutionary specialization of diatoms from phago-mixotrophs to photoautotrophs.</title>
        <authorList>
            <person name="Ban H."/>
            <person name="Sato S."/>
            <person name="Yoshikawa S."/>
            <person name="Yamada K."/>
            <person name="Nakamura Y."/>
            <person name="Ichinomiya M."/>
            <person name="Sato N."/>
            <person name="Blanc-Mathieu R."/>
            <person name="Endo H."/>
            <person name="Kuwata A."/>
            <person name="Ogata H."/>
        </authorList>
    </citation>
    <scope>NUCLEOTIDE SEQUENCE [LARGE SCALE GENOMIC DNA]</scope>
    <source>
        <strain evidence="3">NIES 3700</strain>
    </source>
</reference>
<dbReference type="OrthoDB" id="426718at2759"/>
<dbReference type="GO" id="GO:0006629">
    <property type="term" value="P:lipid metabolic process"/>
    <property type="evidence" value="ECO:0007669"/>
    <property type="project" value="InterPro"/>
</dbReference>
<sequence>MNVTIIVAASSLMLACLAFAFFYLTGGSDKSFGRSSGTISFSGAGVDYDMKYQVGDDGMSITIFIEDGTHSALWVKTAKDGEFEGEEIFLNDAAAYQVVEFENDVATSCRVNTGRDQERINKMISSISYDGGSDTYSVTEDGFDGSPVTISVTFSEEETTLPQFDWSTCKSIGDPVDPFVEGDSRKVLESIVEVERALGFTDAGNLALDAYDQGTCVDASSVFGDFLGKACYLKREEEPCSFGFRGSDDNADWADNILGAYKTEFYNGAKIHAGFYNQLKTLIKNSDIEKEVGLCENPIFVGHSLGGALANVAHTYWDKGEINTYAGPGPYSGGRSEPCTKEYQSCRWTEEKSGKGKKKRVQKCITKSRLDTCTKSHHVTGKRTYHEYDPVPYATNLAGYDHGGGIGYRIQWECDCWNPWYCPFDWGCNDGRWVSKHIGTTNEPTADVFSTLSDIAQNIYSYATNDGAHYHSMSVHYKPYAQ</sequence>
<evidence type="ECO:0000259" key="1">
    <source>
        <dbReference type="Pfam" id="PF01764"/>
    </source>
</evidence>
<dbReference type="EMBL" id="BRXW01000514">
    <property type="protein sequence ID" value="GMH62091.1"/>
    <property type="molecule type" value="Genomic_DNA"/>
</dbReference>